<dbReference type="EMBL" id="PDEQ01000001">
    <property type="protein sequence ID" value="PEN14958.1"/>
    <property type="molecule type" value="Genomic_DNA"/>
</dbReference>
<dbReference type="Pfam" id="PF13439">
    <property type="entry name" value="Glyco_transf_4"/>
    <property type="match status" value="1"/>
</dbReference>
<proteinExistence type="predicted"/>
<feature type="domain" description="Glycosyltransferase subfamily 4-like N-terminal" evidence="2">
    <location>
        <begin position="18"/>
        <end position="119"/>
    </location>
</feature>
<dbReference type="CDD" id="cd03802">
    <property type="entry name" value="GT4_AviGT4-like"/>
    <property type="match status" value="1"/>
</dbReference>
<dbReference type="OrthoDB" id="9801573at2"/>
<accession>A0A2A8D2S8</accession>
<dbReference type="PANTHER" id="PTHR12526">
    <property type="entry name" value="GLYCOSYLTRANSFERASE"/>
    <property type="match status" value="1"/>
</dbReference>
<organism evidence="3 4">
    <name type="scientific">Longibacter salinarum</name>
    <dbReference type="NCBI Taxonomy" id="1850348"/>
    <lineage>
        <taxon>Bacteria</taxon>
        <taxon>Pseudomonadati</taxon>
        <taxon>Rhodothermota</taxon>
        <taxon>Rhodothermia</taxon>
        <taxon>Rhodothermales</taxon>
        <taxon>Salisaetaceae</taxon>
        <taxon>Longibacter</taxon>
    </lineage>
</organism>
<dbReference type="Pfam" id="PF00534">
    <property type="entry name" value="Glycos_transf_1"/>
    <property type="match status" value="1"/>
</dbReference>
<dbReference type="Proteomes" id="UP000220102">
    <property type="component" value="Unassembled WGS sequence"/>
</dbReference>
<dbReference type="SUPFAM" id="SSF53756">
    <property type="entry name" value="UDP-Glycosyltransferase/glycogen phosphorylase"/>
    <property type="match status" value="1"/>
</dbReference>
<evidence type="ECO:0000313" key="3">
    <source>
        <dbReference type="EMBL" id="PEN14958.1"/>
    </source>
</evidence>
<dbReference type="RefSeq" id="WP_098073856.1">
    <property type="nucleotide sequence ID" value="NZ_PDEQ01000001.1"/>
</dbReference>
<reference evidence="3 4" key="1">
    <citation type="submission" date="2017-10" db="EMBL/GenBank/DDBJ databases">
        <title>Draft genome of Longibacter Salinarum.</title>
        <authorList>
            <person name="Goh K.M."/>
            <person name="Shamsir M.S."/>
            <person name="Lim S.W."/>
        </authorList>
    </citation>
    <scope>NUCLEOTIDE SEQUENCE [LARGE SCALE GENOMIC DNA]</scope>
    <source>
        <strain evidence="3 4">KCTC 52045</strain>
    </source>
</reference>
<feature type="domain" description="Glycosyl transferase family 1" evidence="1">
    <location>
        <begin position="171"/>
        <end position="306"/>
    </location>
</feature>
<dbReference type="InterPro" id="IPR001296">
    <property type="entry name" value="Glyco_trans_1"/>
</dbReference>
<protein>
    <submittedName>
        <fullName evidence="3">Glycosyl transferase</fullName>
    </submittedName>
</protein>
<dbReference type="GO" id="GO:0016757">
    <property type="term" value="F:glycosyltransferase activity"/>
    <property type="evidence" value="ECO:0007669"/>
    <property type="project" value="InterPro"/>
</dbReference>
<gene>
    <name evidence="3" type="ORF">CRI94_01305</name>
</gene>
<keyword evidence="4" id="KW-1185">Reference proteome</keyword>
<sequence>MHIAQVSPLYESVPPKQYGGTERVIAYLTEELIRQGHRVTLFASGDSETEADLVSMCPHSLRLDDKAVDHLAPHVLMLEEVYRRADAFDIIHFHVDYLHYPVSRRETTPHLTTLHGRLDLPELGPLYREFSDMPVVSISDAQRSPISTANWQATVYHGLPPDLFTYREQSEGYLAFLGRISPEKRVDTAIEIASRAHAPLKIAAKVDPADEAYFANEIEPLLDNANVDFVGEIDDIEKGDLLGHAAALLFPIDWPEPFGLVMIEALACGTPVIAYRRGSVPEVLADERVGFVVSDLDEAVEAVQRIDEIDRHVCRQYFEERFQVDRMARDYLRVYEQLIPSPAQTLS</sequence>
<evidence type="ECO:0000259" key="1">
    <source>
        <dbReference type="Pfam" id="PF00534"/>
    </source>
</evidence>
<comment type="caution">
    <text evidence="3">The sequence shown here is derived from an EMBL/GenBank/DDBJ whole genome shotgun (WGS) entry which is preliminary data.</text>
</comment>
<dbReference type="AlphaFoldDB" id="A0A2A8D2S8"/>
<evidence type="ECO:0000259" key="2">
    <source>
        <dbReference type="Pfam" id="PF13439"/>
    </source>
</evidence>
<dbReference type="InterPro" id="IPR028098">
    <property type="entry name" value="Glyco_trans_4-like_N"/>
</dbReference>
<evidence type="ECO:0000313" key="4">
    <source>
        <dbReference type="Proteomes" id="UP000220102"/>
    </source>
</evidence>
<dbReference type="Gene3D" id="3.40.50.2000">
    <property type="entry name" value="Glycogen Phosphorylase B"/>
    <property type="match status" value="2"/>
</dbReference>
<name>A0A2A8D2S8_9BACT</name>
<keyword evidence="3" id="KW-0808">Transferase</keyword>
<dbReference type="PANTHER" id="PTHR12526:SF595">
    <property type="entry name" value="BLL5217 PROTEIN"/>
    <property type="match status" value="1"/>
</dbReference>